<protein>
    <submittedName>
        <fullName evidence="2">Cyclin-F</fullName>
    </submittedName>
</protein>
<gene>
    <name evidence="2" type="ORF">BWQ96_00112</name>
</gene>
<reference evidence="2 3" key="1">
    <citation type="journal article" date="2018" name="Mol. Biol. Evol.">
        <title>Analysis of the draft genome of the red seaweed Gracilariopsis chorda provides insights into genome size evolution in Rhodophyta.</title>
        <authorList>
            <person name="Lee J."/>
            <person name="Yang E.C."/>
            <person name="Graf L."/>
            <person name="Yang J.H."/>
            <person name="Qiu H."/>
            <person name="Zel Zion U."/>
            <person name="Chan C.X."/>
            <person name="Stephens T.G."/>
            <person name="Weber A.P.M."/>
            <person name="Boo G.H."/>
            <person name="Boo S.M."/>
            <person name="Kim K.M."/>
            <person name="Shin Y."/>
            <person name="Jung M."/>
            <person name="Lee S.J."/>
            <person name="Yim H.S."/>
            <person name="Lee J.H."/>
            <person name="Bhattacharya D."/>
            <person name="Yoon H.S."/>
        </authorList>
    </citation>
    <scope>NUCLEOTIDE SEQUENCE [LARGE SCALE GENOMIC DNA]</scope>
    <source>
        <strain evidence="2 3">SKKU-2015</strain>
        <tissue evidence="2">Whole body</tissue>
    </source>
</reference>
<accession>A0A2V3J767</accession>
<dbReference type="SUPFAM" id="SSF81901">
    <property type="entry name" value="HCP-like"/>
    <property type="match status" value="1"/>
</dbReference>
<dbReference type="Proteomes" id="UP000247409">
    <property type="component" value="Unassembled WGS sequence"/>
</dbReference>
<comment type="caution">
    <text evidence="2">The sequence shown here is derived from an EMBL/GenBank/DDBJ whole genome shotgun (WGS) entry which is preliminary data.</text>
</comment>
<sequence>MEQRHEEGRAPPPFPTFMRPIPLLLTAPPCARHRYPPALRVTTAQLPDEVLLSIFERLSRVKDIAAVRSVCTSWRALVDTNSAIWRSIVFELPRCRSSARYAELWYRKAADYGNAQAQFLLALLYTYGYGRPSRPALPTHPVIV</sequence>
<name>A0A2V3J767_9FLOR</name>
<organism evidence="2 3">
    <name type="scientific">Gracilariopsis chorda</name>
    <dbReference type="NCBI Taxonomy" id="448386"/>
    <lineage>
        <taxon>Eukaryota</taxon>
        <taxon>Rhodophyta</taxon>
        <taxon>Florideophyceae</taxon>
        <taxon>Rhodymeniophycidae</taxon>
        <taxon>Gracilariales</taxon>
        <taxon>Gracilariaceae</taxon>
        <taxon>Gracilariopsis</taxon>
    </lineage>
</organism>
<dbReference type="OrthoDB" id="2384430at2759"/>
<dbReference type="PROSITE" id="PS50181">
    <property type="entry name" value="FBOX"/>
    <property type="match status" value="1"/>
</dbReference>
<keyword evidence="3" id="KW-1185">Reference proteome</keyword>
<dbReference type="InterPro" id="IPR001810">
    <property type="entry name" value="F-box_dom"/>
</dbReference>
<dbReference type="SMART" id="SM00256">
    <property type="entry name" value="FBOX"/>
    <property type="match status" value="1"/>
</dbReference>
<dbReference type="InterPro" id="IPR011990">
    <property type="entry name" value="TPR-like_helical_dom_sf"/>
</dbReference>
<proteinExistence type="predicted"/>
<dbReference type="EMBL" id="NBIV01000001">
    <property type="protein sequence ID" value="PXF49952.1"/>
    <property type="molecule type" value="Genomic_DNA"/>
</dbReference>
<dbReference type="Pfam" id="PF12937">
    <property type="entry name" value="F-box-like"/>
    <property type="match status" value="1"/>
</dbReference>
<dbReference type="InterPro" id="IPR036047">
    <property type="entry name" value="F-box-like_dom_sf"/>
</dbReference>
<dbReference type="Gene3D" id="1.20.1280.50">
    <property type="match status" value="1"/>
</dbReference>
<evidence type="ECO:0000313" key="2">
    <source>
        <dbReference type="EMBL" id="PXF49952.1"/>
    </source>
</evidence>
<dbReference type="STRING" id="448386.A0A2V3J767"/>
<dbReference type="AlphaFoldDB" id="A0A2V3J767"/>
<dbReference type="Gene3D" id="1.25.40.10">
    <property type="entry name" value="Tetratricopeptide repeat domain"/>
    <property type="match status" value="1"/>
</dbReference>
<dbReference type="SUPFAM" id="SSF81383">
    <property type="entry name" value="F-box domain"/>
    <property type="match status" value="1"/>
</dbReference>
<evidence type="ECO:0000313" key="3">
    <source>
        <dbReference type="Proteomes" id="UP000247409"/>
    </source>
</evidence>
<feature type="domain" description="F-box" evidence="1">
    <location>
        <begin position="40"/>
        <end position="88"/>
    </location>
</feature>
<evidence type="ECO:0000259" key="1">
    <source>
        <dbReference type="PROSITE" id="PS50181"/>
    </source>
</evidence>